<dbReference type="RefSeq" id="WP_186328219.1">
    <property type="nucleotide sequence ID" value="NZ_JBHTIU010000036.1"/>
</dbReference>
<evidence type="ECO:0000313" key="3">
    <source>
        <dbReference type="Proteomes" id="UP001597120"/>
    </source>
</evidence>
<sequence length="180" mass="18765">MAVRLETNPALGRILRIGTKVVVMTRLVSTIVCRVERLRAGLASVTLEALANSLTDAALADSLAYATERSTLRRILGIGAQVVVVTGLVSAVVGRVEGLRAGLASVTLEALANSLTEAVLADSLAHAAERSTLRRILGIGAQIVVVTGLVSAVVGRVEGLRSDGRRETGLVLLVLVLRLN</sequence>
<keyword evidence="1" id="KW-0812">Transmembrane</keyword>
<gene>
    <name evidence="2" type="ORF">ACFQ03_11530</name>
</gene>
<feature type="transmembrane region" description="Helical" evidence="1">
    <location>
        <begin position="75"/>
        <end position="93"/>
    </location>
</feature>
<evidence type="ECO:0000256" key="1">
    <source>
        <dbReference type="SAM" id="Phobius"/>
    </source>
</evidence>
<name>A0ABW3D9F4_9BACL</name>
<organism evidence="2 3">
    <name type="scientific">Paenibacillus residui</name>
    <dbReference type="NCBI Taxonomy" id="629724"/>
    <lineage>
        <taxon>Bacteria</taxon>
        <taxon>Bacillati</taxon>
        <taxon>Bacillota</taxon>
        <taxon>Bacilli</taxon>
        <taxon>Bacillales</taxon>
        <taxon>Paenibacillaceae</taxon>
        <taxon>Paenibacillus</taxon>
    </lineage>
</organism>
<keyword evidence="3" id="KW-1185">Reference proteome</keyword>
<comment type="caution">
    <text evidence="2">The sequence shown here is derived from an EMBL/GenBank/DDBJ whole genome shotgun (WGS) entry which is preliminary data.</text>
</comment>
<feature type="transmembrane region" description="Helical" evidence="1">
    <location>
        <begin position="136"/>
        <end position="157"/>
    </location>
</feature>
<evidence type="ECO:0000313" key="2">
    <source>
        <dbReference type="EMBL" id="MFD0869785.1"/>
    </source>
</evidence>
<dbReference type="EMBL" id="JBHTIU010000036">
    <property type="protein sequence ID" value="MFD0869785.1"/>
    <property type="molecule type" value="Genomic_DNA"/>
</dbReference>
<protein>
    <submittedName>
        <fullName evidence="2">Uncharacterized protein</fullName>
    </submittedName>
</protein>
<keyword evidence="1" id="KW-1133">Transmembrane helix</keyword>
<reference evidence="3" key="1">
    <citation type="journal article" date="2019" name="Int. J. Syst. Evol. Microbiol.">
        <title>The Global Catalogue of Microorganisms (GCM) 10K type strain sequencing project: providing services to taxonomists for standard genome sequencing and annotation.</title>
        <authorList>
            <consortium name="The Broad Institute Genomics Platform"/>
            <consortium name="The Broad Institute Genome Sequencing Center for Infectious Disease"/>
            <person name="Wu L."/>
            <person name="Ma J."/>
        </authorList>
    </citation>
    <scope>NUCLEOTIDE SEQUENCE [LARGE SCALE GENOMIC DNA]</scope>
    <source>
        <strain evidence="3">CCUG 57263</strain>
    </source>
</reference>
<dbReference type="Proteomes" id="UP001597120">
    <property type="component" value="Unassembled WGS sequence"/>
</dbReference>
<proteinExistence type="predicted"/>
<accession>A0ABW3D9F4</accession>
<keyword evidence="1" id="KW-0472">Membrane</keyword>